<evidence type="ECO:0000256" key="4">
    <source>
        <dbReference type="ARBA" id="ARBA00022989"/>
    </source>
</evidence>
<dbReference type="CGD" id="CAL0000188388">
    <property type="gene designation" value="orf19.13695"/>
</dbReference>
<dbReference type="Proteomes" id="UP000000559">
    <property type="component" value="Chromosome R"/>
</dbReference>
<dbReference type="InParanoid" id="A0A1D8PST6"/>
<proteinExistence type="inferred from homology"/>
<dbReference type="FunCoup" id="A0A1D8PST6">
    <property type="interactions" value="70"/>
</dbReference>
<dbReference type="OMA" id="AYPAYIM"/>
<keyword evidence="3 6" id="KW-0812">Transmembrane</keyword>
<dbReference type="GeneID" id="3647305"/>
<dbReference type="SMR" id="A0A1D8PST6"/>
<evidence type="ECO:0000256" key="5">
    <source>
        <dbReference type="ARBA" id="ARBA00023136"/>
    </source>
</evidence>
<dbReference type="Gene3D" id="1.10.10.1740">
    <property type="entry name" value="Transmembrane protein 14-like"/>
    <property type="match status" value="1"/>
</dbReference>
<reference evidence="8 9" key="1">
    <citation type="journal article" date="2004" name="Proc. Natl. Acad. Sci. U.S.A.">
        <title>The diploid genome sequence of Candida albicans.</title>
        <authorList>
            <person name="Jones T."/>
            <person name="Federspiel N.A."/>
            <person name="Chibana H."/>
            <person name="Dungan J."/>
            <person name="Kalman S."/>
            <person name="Magee B.B."/>
            <person name="Newport G."/>
            <person name="Thorstenson Y.R."/>
            <person name="Agabian N."/>
            <person name="Magee P.T."/>
            <person name="Davis R.W."/>
            <person name="Scherer S."/>
        </authorList>
    </citation>
    <scope>NUCLEOTIDE SEQUENCE [LARGE SCALE GENOMIC DNA]</scope>
    <source>
        <strain evidence="9">SC5314 / ATCC MYA-2876</strain>
    </source>
</reference>
<comment type="subcellular location">
    <subcellularLocation>
        <location evidence="1">Membrane</location>
    </subcellularLocation>
</comment>
<dbReference type="RefSeq" id="XP_711103.2">
    <property type="nucleotide sequence ID" value="XM_706011.2"/>
</dbReference>
<dbReference type="InterPro" id="IPR005349">
    <property type="entry name" value="TMEM14"/>
</dbReference>
<dbReference type="PANTHER" id="PTHR12668:SF53">
    <property type="entry name" value="TMEM14 PROTEIN HOMOLOG YJR085C"/>
    <property type="match status" value="1"/>
</dbReference>
<evidence type="ECO:0000256" key="6">
    <source>
        <dbReference type="SAM" id="Phobius"/>
    </source>
</evidence>
<feature type="transmembrane region" description="Helical" evidence="6">
    <location>
        <begin position="79"/>
        <end position="99"/>
    </location>
</feature>
<feature type="transmembrane region" description="Helical" evidence="6">
    <location>
        <begin position="54"/>
        <end position="72"/>
    </location>
</feature>
<protein>
    <recommendedName>
        <fullName evidence="10">TMEM14-domain-containing protein</fullName>
    </recommendedName>
</protein>
<organism evidence="8 9">
    <name type="scientific">Candida albicans (strain SC5314 / ATCC MYA-2876)</name>
    <name type="common">Yeast</name>
    <dbReference type="NCBI Taxonomy" id="237561"/>
    <lineage>
        <taxon>Eukaryota</taxon>
        <taxon>Fungi</taxon>
        <taxon>Dikarya</taxon>
        <taxon>Ascomycota</taxon>
        <taxon>Saccharomycotina</taxon>
        <taxon>Pichiomycetes</taxon>
        <taxon>Debaryomycetaceae</taxon>
        <taxon>Candida/Lodderomyces clade</taxon>
        <taxon>Candida</taxon>
    </lineage>
</organism>
<name>A0A1D8PST6_CANAL</name>
<reference evidence="8 9" key="2">
    <citation type="journal article" date="2007" name="Genome Biol.">
        <title>Assembly of the Candida albicans genome into sixteen supercontigs aligned on the eight chromosomes.</title>
        <authorList>
            <person name="van het Hoog M."/>
            <person name="Rast T.J."/>
            <person name="Martchenko M."/>
            <person name="Grindle S."/>
            <person name="Dignard D."/>
            <person name="Hogues H."/>
            <person name="Cuomo C."/>
            <person name="Berriman M."/>
            <person name="Scherer S."/>
            <person name="Magee B.B."/>
            <person name="Whiteway M."/>
            <person name="Chibana H."/>
            <person name="Nantel A."/>
            <person name="Magee P.T."/>
        </authorList>
    </citation>
    <scope>GENOME REANNOTATION</scope>
    <source>
        <strain evidence="9">SC5314 / ATCC MYA-2876</strain>
    </source>
</reference>
<sequence length="110" mass="11470">MGLDHPAFTLSGLCAIGGIMGYARKGSFPSLVAGITFSALYGGAGYLLKQNADYGLELALSTSTVLLIAGLARSIPTGFAKPIPLVLLVLGGASTAYYAKKYNEFYPLFN</sequence>
<keyword evidence="5 6" id="KW-0472">Membrane</keyword>
<feature type="transmembrane region" description="Helical" evidence="6">
    <location>
        <begin position="30"/>
        <end position="48"/>
    </location>
</feature>
<dbReference type="GO" id="GO:0016020">
    <property type="term" value="C:membrane"/>
    <property type="evidence" value="ECO:0007669"/>
    <property type="project" value="UniProtKB-SubCell"/>
</dbReference>
<dbReference type="VEuPathDB" id="FungiDB:CR_04730W_A"/>
<dbReference type="PANTHER" id="PTHR12668">
    <property type="entry name" value="TRANSMEMBRANE PROTEIN 14, 15"/>
    <property type="match status" value="1"/>
</dbReference>
<evidence type="ECO:0000256" key="1">
    <source>
        <dbReference type="ARBA" id="ARBA00004370"/>
    </source>
</evidence>
<evidence type="ECO:0000256" key="2">
    <source>
        <dbReference type="ARBA" id="ARBA00007590"/>
    </source>
</evidence>
<evidence type="ECO:0000256" key="3">
    <source>
        <dbReference type="ARBA" id="ARBA00022692"/>
    </source>
</evidence>
<evidence type="ECO:0000313" key="7">
    <source>
        <dbReference type="CGD" id="CAL0000188388"/>
    </source>
</evidence>
<accession>A0A1D8PST6</accession>
<dbReference type="EMBL" id="CP017630">
    <property type="protein sequence ID" value="AOW31206.1"/>
    <property type="molecule type" value="Genomic_DNA"/>
</dbReference>
<reference evidence="8 9" key="3">
    <citation type="journal article" date="2013" name="Genome Biol.">
        <title>Assembly of a phased diploid Candida albicans genome facilitates allele-specific measurements and provides a simple model for repeat and indel structure.</title>
        <authorList>
            <person name="Muzzey D."/>
            <person name="Schwartz K."/>
            <person name="Weissman J.S."/>
            <person name="Sherlock G."/>
        </authorList>
    </citation>
    <scope>NUCLEOTIDE SEQUENCE [LARGE SCALE GENOMIC DNA]</scope>
    <source>
        <strain evidence="9">SC5314 / ATCC MYA-2876</strain>
    </source>
</reference>
<dbReference type="eggNOG" id="KOG4267">
    <property type="taxonomic scope" value="Eukaryota"/>
</dbReference>
<dbReference type="Pfam" id="PF03647">
    <property type="entry name" value="Tmemb_14"/>
    <property type="match status" value="1"/>
</dbReference>
<dbReference type="KEGG" id="cal:CAALFM_CR04730WA"/>
<evidence type="ECO:0000313" key="8">
    <source>
        <dbReference type="EMBL" id="AOW31206.1"/>
    </source>
</evidence>
<comment type="similarity">
    <text evidence="2">Belongs to the TMEM14 family.</text>
</comment>
<dbReference type="AlphaFoldDB" id="A0A1D8PST6"/>
<dbReference type="InterPro" id="IPR044890">
    <property type="entry name" value="TMEM14_sf"/>
</dbReference>
<evidence type="ECO:0000313" key="9">
    <source>
        <dbReference type="Proteomes" id="UP000000559"/>
    </source>
</evidence>
<gene>
    <name evidence="8" type="ordered locus">CAALFM_CR04730WA</name>
    <name evidence="7" type="ordered locus">orf19.13695</name>
</gene>
<dbReference type="OrthoDB" id="5620at2759"/>
<evidence type="ECO:0008006" key="10">
    <source>
        <dbReference type="Google" id="ProtNLM"/>
    </source>
</evidence>
<keyword evidence="9" id="KW-1185">Reference proteome</keyword>
<keyword evidence="4 6" id="KW-1133">Transmembrane helix</keyword>